<dbReference type="InterPro" id="IPR011042">
    <property type="entry name" value="6-blade_b-propeller_TolB-like"/>
</dbReference>
<evidence type="ECO:0000313" key="3">
    <source>
        <dbReference type="EMBL" id="CAF0713208.1"/>
    </source>
</evidence>
<feature type="repeat" description="NHL" evidence="2">
    <location>
        <begin position="280"/>
        <end position="317"/>
    </location>
</feature>
<evidence type="ECO:0008006" key="5">
    <source>
        <dbReference type="Google" id="ProtNLM"/>
    </source>
</evidence>
<proteinExistence type="predicted"/>
<dbReference type="CDD" id="cd05819">
    <property type="entry name" value="NHL"/>
    <property type="match status" value="1"/>
</dbReference>
<dbReference type="InterPro" id="IPR050952">
    <property type="entry name" value="TRIM-NHL_E3_ligases"/>
</dbReference>
<dbReference type="Proteomes" id="UP000663860">
    <property type="component" value="Unassembled WGS sequence"/>
</dbReference>
<keyword evidence="1" id="KW-0677">Repeat</keyword>
<dbReference type="PANTHER" id="PTHR24104">
    <property type="entry name" value="E3 UBIQUITIN-PROTEIN LIGASE NHLRC1-RELATED"/>
    <property type="match status" value="1"/>
</dbReference>
<evidence type="ECO:0000256" key="2">
    <source>
        <dbReference type="PROSITE-ProRule" id="PRU00504"/>
    </source>
</evidence>
<sequence length="337" mass="36848">MHNELTHFLDTLCSRGIWARDGKTVIGGTQGNATNQLHSPEGIYIDSTNALYIVDRLNHRIIKWEQEAITGNVVAGGIGPGVKPGELFQPRAITVDKQGTMYIIDNSMPGSRVTRWQKGSKVGDVLFEFKHIIAGGIAFDPNDEDYLYLADRYEHSVLRFNIKNITGNGEIVAGGNHIGPALNQLEQPTHIVIDGNRNLNIADTRNSRIVVWSEGAKVGVVVGGGHGAGNRTDQLSFPEAFFLDRRTNTIYVADKNNNRVMRISADSPNAGFVIAGNNGKGNAAYQLSSPHGIALDSKGNLYVSDNENDRIQMFMCSSSAKFIGSLYFITLTIIFIQ</sequence>
<gene>
    <name evidence="3" type="ORF">IZO911_LOCUS344</name>
</gene>
<dbReference type="Gene3D" id="2.120.10.30">
    <property type="entry name" value="TolB, C-terminal domain"/>
    <property type="match status" value="2"/>
</dbReference>
<dbReference type="Pfam" id="PF01436">
    <property type="entry name" value="NHL"/>
    <property type="match status" value="1"/>
</dbReference>
<dbReference type="SUPFAM" id="SSF101898">
    <property type="entry name" value="NHL repeat"/>
    <property type="match status" value="1"/>
</dbReference>
<reference evidence="3" key="1">
    <citation type="submission" date="2021-02" db="EMBL/GenBank/DDBJ databases">
        <authorList>
            <person name="Nowell W R."/>
        </authorList>
    </citation>
    <scope>NUCLEOTIDE SEQUENCE</scope>
</reference>
<evidence type="ECO:0000313" key="4">
    <source>
        <dbReference type="Proteomes" id="UP000663860"/>
    </source>
</evidence>
<dbReference type="InterPro" id="IPR001258">
    <property type="entry name" value="NHL_repeat"/>
</dbReference>
<dbReference type="AlphaFoldDB" id="A0A813M744"/>
<dbReference type="PROSITE" id="PS51125">
    <property type="entry name" value="NHL"/>
    <property type="match status" value="1"/>
</dbReference>
<comment type="caution">
    <text evidence="3">The sequence shown here is derived from an EMBL/GenBank/DDBJ whole genome shotgun (WGS) entry which is preliminary data.</text>
</comment>
<protein>
    <recommendedName>
        <fullName evidence="5">NHL repeat containing protein-like protein</fullName>
    </recommendedName>
</protein>
<organism evidence="3 4">
    <name type="scientific">Adineta steineri</name>
    <dbReference type="NCBI Taxonomy" id="433720"/>
    <lineage>
        <taxon>Eukaryota</taxon>
        <taxon>Metazoa</taxon>
        <taxon>Spiralia</taxon>
        <taxon>Gnathifera</taxon>
        <taxon>Rotifera</taxon>
        <taxon>Eurotatoria</taxon>
        <taxon>Bdelloidea</taxon>
        <taxon>Adinetida</taxon>
        <taxon>Adinetidae</taxon>
        <taxon>Adineta</taxon>
    </lineage>
</organism>
<name>A0A813M744_9BILA</name>
<accession>A0A813M744</accession>
<evidence type="ECO:0000256" key="1">
    <source>
        <dbReference type="ARBA" id="ARBA00022737"/>
    </source>
</evidence>
<dbReference type="EMBL" id="CAJNOE010000002">
    <property type="protein sequence ID" value="CAF0713208.1"/>
    <property type="molecule type" value="Genomic_DNA"/>
</dbReference>